<comment type="caution">
    <text evidence="3">The sequence shown here is derived from an EMBL/GenBank/DDBJ whole genome shotgun (WGS) entry which is preliminary data.</text>
</comment>
<dbReference type="AlphaFoldDB" id="A0A261FVP0"/>
<evidence type="ECO:0000259" key="1">
    <source>
        <dbReference type="Pfam" id="PF13173"/>
    </source>
</evidence>
<proteinExistence type="predicted"/>
<dbReference type="OrthoDB" id="9801684at2"/>
<dbReference type="InterPro" id="IPR041682">
    <property type="entry name" value="AAA_14"/>
</dbReference>
<keyword evidence="4" id="KW-1185">Reference proteome</keyword>
<dbReference type="RefSeq" id="WP_072724759.1">
    <property type="nucleotide sequence ID" value="NZ_BDIS01000011.1"/>
</dbReference>
<organism evidence="3 4">
    <name type="scientific">Bifidobacterium lemurum</name>
    <dbReference type="NCBI Taxonomy" id="1603886"/>
    <lineage>
        <taxon>Bacteria</taxon>
        <taxon>Bacillati</taxon>
        <taxon>Actinomycetota</taxon>
        <taxon>Actinomycetes</taxon>
        <taxon>Bifidobacteriales</taxon>
        <taxon>Bifidobacteriaceae</taxon>
        <taxon>Bifidobacterium</taxon>
    </lineage>
</organism>
<reference evidence="3 4" key="1">
    <citation type="journal article" date="2017" name="BMC Genomics">
        <title>Comparative genomic and phylogenomic analyses of the Bifidobacteriaceae family.</title>
        <authorList>
            <person name="Lugli G.A."/>
            <person name="Milani C."/>
            <person name="Turroni F."/>
            <person name="Duranti S."/>
            <person name="Mancabelli L."/>
            <person name="Mangifesta M."/>
            <person name="Ferrario C."/>
            <person name="Modesto M."/>
            <person name="Mattarelli P."/>
            <person name="Jiri K."/>
            <person name="van Sinderen D."/>
            <person name="Ventura M."/>
        </authorList>
    </citation>
    <scope>NUCLEOTIDE SEQUENCE [LARGE SCALE GENOMIC DNA]</scope>
    <source>
        <strain evidence="3 4">DSM 28807</strain>
    </source>
</reference>
<dbReference type="PANTHER" id="PTHR33295:SF20">
    <property type="entry name" value="ATPASE"/>
    <property type="match status" value="1"/>
</dbReference>
<evidence type="ECO:0000313" key="4">
    <source>
        <dbReference type="Proteomes" id="UP000216352"/>
    </source>
</evidence>
<sequence>MNAKYRVLRPAYLRQLEPYIDTEQVKVLQGVRRCGKSTILDMLRTSLLERGIPQRNIIHRRFDEFGLPQHITAQHLTEDLTAAFAGSDPGVSRYVFLDEIQEVEDWETVVRGLHTTQGIDVYITGSNAHFLSSDLATLLAGRTIAFDIYPLSFAEYREFTAQRDPSQTRSNDELFADYLRFGGMPSLFSLRSMDEDGITRELSSIYNTVILKDVAERLGIRDIALLNRLVAYLFSTSGNLFSTRKVVGALASSGRRTTSETVESYIEALRQAYILHEAPQFGLQGKQTLNPLRKFYAVDTGLRNMSTGFSTNDLGFQLENVVYNELLRRGWRVSVGTLRSGKEIDFIATKLDEREYIQVTETILDETTRKRELAAFQELHDAFPKTLLTLDRYRTGITEDGIRIINVVDWLLDK</sequence>
<feature type="domain" description="AAA" evidence="1">
    <location>
        <begin position="23"/>
        <end position="156"/>
    </location>
</feature>
<name>A0A261FVP0_9BIFI</name>
<dbReference type="SUPFAM" id="SSF52540">
    <property type="entry name" value="P-loop containing nucleoside triphosphate hydrolases"/>
    <property type="match status" value="1"/>
</dbReference>
<dbReference type="Proteomes" id="UP000216352">
    <property type="component" value="Unassembled WGS sequence"/>
</dbReference>
<dbReference type="Pfam" id="PF13635">
    <property type="entry name" value="DUF4143"/>
    <property type="match status" value="1"/>
</dbReference>
<feature type="domain" description="DUF4143" evidence="2">
    <location>
        <begin position="212"/>
        <end position="355"/>
    </location>
</feature>
<evidence type="ECO:0000313" key="3">
    <source>
        <dbReference type="EMBL" id="OZG63045.1"/>
    </source>
</evidence>
<protein>
    <submittedName>
        <fullName evidence="3">ATPase (AAA+ superfamily)</fullName>
    </submittedName>
</protein>
<dbReference type="EMBL" id="MWWX01000002">
    <property type="protein sequence ID" value="OZG63045.1"/>
    <property type="molecule type" value="Genomic_DNA"/>
</dbReference>
<dbReference type="InterPro" id="IPR027417">
    <property type="entry name" value="P-loop_NTPase"/>
</dbReference>
<accession>A0A261FVP0</accession>
<gene>
    <name evidence="3" type="ORF">BLEM_0310</name>
</gene>
<dbReference type="Pfam" id="PF13173">
    <property type="entry name" value="AAA_14"/>
    <property type="match status" value="1"/>
</dbReference>
<evidence type="ECO:0000259" key="2">
    <source>
        <dbReference type="Pfam" id="PF13635"/>
    </source>
</evidence>
<dbReference type="InterPro" id="IPR025420">
    <property type="entry name" value="DUF4143"/>
</dbReference>
<dbReference type="PANTHER" id="PTHR33295">
    <property type="entry name" value="ATPASE"/>
    <property type="match status" value="1"/>
</dbReference>